<evidence type="ECO:0000313" key="2">
    <source>
        <dbReference type="Proteomes" id="UP000032452"/>
    </source>
</evidence>
<dbReference type="RefSeq" id="WP_045054401.1">
    <property type="nucleotide sequence ID" value="NZ_CAWMDP010000041.1"/>
</dbReference>
<organism evidence="1 2">
    <name type="scientific">Aliterella atlantica CENA595</name>
    <dbReference type="NCBI Taxonomy" id="1618023"/>
    <lineage>
        <taxon>Bacteria</taxon>
        <taxon>Bacillati</taxon>
        <taxon>Cyanobacteriota</taxon>
        <taxon>Cyanophyceae</taxon>
        <taxon>Chroococcidiopsidales</taxon>
        <taxon>Aliterellaceae</taxon>
        <taxon>Aliterella</taxon>
    </lineage>
</organism>
<gene>
    <name evidence="1" type="ORF">UH38_09410</name>
</gene>
<evidence type="ECO:0000313" key="1">
    <source>
        <dbReference type="EMBL" id="KJH71932.1"/>
    </source>
</evidence>
<sequence>MSQPTQILNSIELWLQQNRASDLEQFGTRPILTPKQIEEKIAILPYKLPKEVIELYKWLHSGHELFLTMPDGNFDRQMFLNLDRAISLSIDWENSGVFTGMRTFPLITDVYDAIYWTVGSNNQQDVAPIYSNDEATFPSTPDAENLTAFLTHEFERLQSKRKIDE</sequence>
<proteinExistence type="predicted"/>
<evidence type="ECO:0008006" key="3">
    <source>
        <dbReference type="Google" id="ProtNLM"/>
    </source>
</evidence>
<protein>
    <recommendedName>
        <fullName evidence="3">Knr4/Smi1-like domain-containing protein</fullName>
    </recommendedName>
</protein>
<reference evidence="1 2" key="1">
    <citation type="submission" date="2015-02" db="EMBL/GenBank/DDBJ databases">
        <title>Draft genome of a novel marine cyanobacterium (Chroococcales) isolated from South Atlantic Ocean.</title>
        <authorList>
            <person name="Rigonato J."/>
            <person name="Alvarenga D.O."/>
            <person name="Branco L.H."/>
            <person name="Varani A.M."/>
            <person name="Brandini F.P."/>
            <person name="Fiore M.F."/>
        </authorList>
    </citation>
    <scope>NUCLEOTIDE SEQUENCE [LARGE SCALE GENOMIC DNA]</scope>
    <source>
        <strain evidence="1 2">CENA595</strain>
    </source>
</reference>
<keyword evidence="2" id="KW-1185">Reference proteome</keyword>
<comment type="caution">
    <text evidence="1">The sequence shown here is derived from an EMBL/GenBank/DDBJ whole genome shotgun (WGS) entry which is preliminary data.</text>
</comment>
<accession>A0A0D8ZU63</accession>
<dbReference type="AlphaFoldDB" id="A0A0D8ZU63"/>
<dbReference type="Proteomes" id="UP000032452">
    <property type="component" value="Unassembled WGS sequence"/>
</dbReference>
<dbReference type="EMBL" id="JYON01000008">
    <property type="protein sequence ID" value="KJH71932.1"/>
    <property type="molecule type" value="Genomic_DNA"/>
</dbReference>
<dbReference type="OrthoDB" id="513405at2"/>
<name>A0A0D8ZU63_9CYAN</name>